<keyword evidence="11" id="KW-1185">Reference proteome</keyword>
<dbReference type="InterPro" id="IPR050809">
    <property type="entry name" value="UgpAE/MalFG_permease"/>
</dbReference>
<keyword evidence="5 7" id="KW-1133">Transmembrane helix</keyword>
<accession>A0A2P8DT98</accession>
<dbReference type="PANTHER" id="PTHR43227:SF8">
    <property type="entry name" value="DIACETYLCHITOBIOSE UPTAKE SYSTEM PERMEASE PROTEIN DASB"/>
    <property type="match status" value="1"/>
</dbReference>
<feature type="domain" description="ABC transmembrane type-1" evidence="9">
    <location>
        <begin position="103"/>
        <end position="315"/>
    </location>
</feature>
<evidence type="ECO:0000256" key="2">
    <source>
        <dbReference type="ARBA" id="ARBA00022448"/>
    </source>
</evidence>
<dbReference type="AlphaFoldDB" id="A0A2P8DT98"/>
<feature type="transmembrane region" description="Helical" evidence="7">
    <location>
        <begin position="243"/>
        <end position="268"/>
    </location>
</feature>
<dbReference type="Proteomes" id="UP000243528">
    <property type="component" value="Unassembled WGS sequence"/>
</dbReference>
<dbReference type="Gene3D" id="1.10.3720.10">
    <property type="entry name" value="MetI-like"/>
    <property type="match status" value="1"/>
</dbReference>
<dbReference type="GO" id="GO:0005886">
    <property type="term" value="C:plasma membrane"/>
    <property type="evidence" value="ECO:0007669"/>
    <property type="project" value="UniProtKB-SubCell"/>
</dbReference>
<evidence type="ECO:0000256" key="6">
    <source>
        <dbReference type="ARBA" id="ARBA00023136"/>
    </source>
</evidence>
<evidence type="ECO:0000256" key="7">
    <source>
        <dbReference type="RuleBase" id="RU363032"/>
    </source>
</evidence>
<evidence type="ECO:0000313" key="10">
    <source>
        <dbReference type="EMBL" id="PSL00443.1"/>
    </source>
</evidence>
<dbReference type="SUPFAM" id="SSF160964">
    <property type="entry name" value="MalF N-terminal region-like"/>
    <property type="match status" value="1"/>
</dbReference>
<dbReference type="EMBL" id="PYGE01000016">
    <property type="protein sequence ID" value="PSL00443.1"/>
    <property type="molecule type" value="Genomic_DNA"/>
</dbReference>
<dbReference type="Pfam" id="PF00528">
    <property type="entry name" value="BPD_transp_1"/>
    <property type="match status" value="1"/>
</dbReference>
<comment type="subcellular location">
    <subcellularLocation>
        <location evidence="1 7">Cell membrane</location>
        <topology evidence="1 7">Multi-pass membrane protein</topology>
    </subcellularLocation>
</comment>
<evidence type="ECO:0000256" key="4">
    <source>
        <dbReference type="ARBA" id="ARBA00022692"/>
    </source>
</evidence>
<dbReference type="GO" id="GO:0055085">
    <property type="term" value="P:transmembrane transport"/>
    <property type="evidence" value="ECO:0007669"/>
    <property type="project" value="InterPro"/>
</dbReference>
<protein>
    <submittedName>
        <fullName evidence="10">Carbohydrate ABC transporter membrane protein 1 (CUT1 family)</fullName>
    </submittedName>
</protein>
<feature type="transmembrane region" description="Helical" evidence="7">
    <location>
        <begin position="107"/>
        <end position="127"/>
    </location>
</feature>
<dbReference type="InterPro" id="IPR035906">
    <property type="entry name" value="MetI-like_sf"/>
</dbReference>
<feature type="transmembrane region" description="Helical" evidence="7">
    <location>
        <begin position="139"/>
        <end position="159"/>
    </location>
</feature>
<dbReference type="SUPFAM" id="SSF161098">
    <property type="entry name" value="MetI-like"/>
    <property type="match status" value="1"/>
</dbReference>
<dbReference type="PANTHER" id="PTHR43227">
    <property type="entry name" value="BLL4140 PROTEIN"/>
    <property type="match status" value="1"/>
</dbReference>
<comment type="caution">
    <text evidence="10">The sequence shown here is derived from an EMBL/GenBank/DDBJ whole genome shotgun (WGS) entry which is preliminary data.</text>
</comment>
<organism evidence="10 11">
    <name type="scientific">Haloactinopolyspora alba</name>
    <dbReference type="NCBI Taxonomy" id="648780"/>
    <lineage>
        <taxon>Bacteria</taxon>
        <taxon>Bacillati</taxon>
        <taxon>Actinomycetota</taxon>
        <taxon>Actinomycetes</taxon>
        <taxon>Jiangellales</taxon>
        <taxon>Jiangellaceae</taxon>
        <taxon>Haloactinopolyspora</taxon>
    </lineage>
</organism>
<feature type="region of interest" description="Disordered" evidence="8">
    <location>
        <begin position="1"/>
        <end position="35"/>
    </location>
</feature>
<keyword evidence="4 7" id="KW-0812">Transmembrane</keyword>
<keyword evidence="6 7" id="KW-0472">Membrane</keyword>
<keyword evidence="2 7" id="KW-0813">Transport</keyword>
<evidence type="ECO:0000256" key="1">
    <source>
        <dbReference type="ARBA" id="ARBA00004651"/>
    </source>
</evidence>
<evidence type="ECO:0000259" key="9">
    <source>
        <dbReference type="PROSITE" id="PS50928"/>
    </source>
</evidence>
<evidence type="ECO:0000256" key="3">
    <source>
        <dbReference type="ARBA" id="ARBA00022475"/>
    </source>
</evidence>
<feature type="transmembrane region" description="Helical" evidence="7">
    <location>
        <begin position="191"/>
        <end position="213"/>
    </location>
</feature>
<feature type="transmembrane region" description="Helical" evidence="7">
    <location>
        <begin position="46"/>
        <end position="67"/>
    </location>
</feature>
<reference evidence="10 11" key="1">
    <citation type="submission" date="2018-03" db="EMBL/GenBank/DDBJ databases">
        <title>Genomic Encyclopedia of Archaeal and Bacterial Type Strains, Phase II (KMG-II): from individual species to whole genera.</title>
        <authorList>
            <person name="Goeker M."/>
        </authorList>
    </citation>
    <scope>NUCLEOTIDE SEQUENCE [LARGE SCALE GENOMIC DNA]</scope>
    <source>
        <strain evidence="10 11">DSM 45211</strain>
    </source>
</reference>
<keyword evidence="3" id="KW-1003">Cell membrane</keyword>
<proteinExistence type="inferred from homology"/>
<name>A0A2P8DT98_9ACTN</name>
<evidence type="ECO:0000313" key="11">
    <source>
        <dbReference type="Proteomes" id="UP000243528"/>
    </source>
</evidence>
<feature type="transmembrane region" description="Helical" evidence="7">
    <location>
        <begin position="294"/>
        <end position="316"/>
    </location>
</feature>
<evidence type="ECO:0000256" key="5">
    <source>
        <dbReference type="ARBA" id="ARBA00022989"/>
    </source>
</evidence>
<dbReference type="InterPro" id="IPR000515">
    <property type="entry name" value="MetI-like"/>
</dbReference>
<gene>
    <name evidence="10" type="ORF">CLV30_116103</name>
</gene>
<dbReference type="PROSITE" id="PS50928">
    <property type="entry name" value="ABC_TM1"/>
    <property type="match status" value="1"/>
</dbReference>
<sequence length="324" mass="35142">MGAGVTEPAPSTAVRTRAPGAEATPPRPRAHGPRARRDALTARAGIAMYILPALALVGILLLVPFGYTVYQSLTEYDGISPAEFVGFDNYVTLLGAERFHRSLINTVIWTVGTLLLPVLLGLLIAVLTNASGWPVWVRYAFVLPYAISGTATGVIWGFMLRSDGAVNQVLGAFGLDSLQQEWLLSWPMNTIVMILAETWRAVGISIILFLVGLQTVPRETVEAGMLDGASGFRLFRRIVFPQLRAVTVVVVGISIANSLRVFDVIWLLTQGGPGWLSETLAVTMYRQTFVLSEYGLGSAVAVVLAVIVVSVSWIYLRQQMPKRG</sequence>
<comment type="similarity">
    <text evidence="7">Belongs to the binding-protein-dependent transport system permease family.</text>
</comment>
<dbReference type="CDD" id="cd06261">
    <property type="entry name" value="TM_PBP2"/>
    <property type="match status" value="1"/>
</dbReference>
<evidence type="ECO:0000256" key="8">
    <source>
        <dbReference type="SAM" id="MobiDB-lite"/>
    </source>
</evidence>